<sequence>MWMGHKLGYMSSRNSASWDRPRLMQDVPRQQYQPASGDKDSLFNKLRKGGAVVAASAAGGAALMLMLILGSSSVALRGPAQPHLDPKAVYGGTPWRTSRTVAVKTLGETPFARCDVHSVRTEDGASLIKDWIFFEERDAVNVAIQNADGKFVAFKQMKYAIPGESFAPVGGFIDDGESPYEAAKREVREELGLGSRMEAESSEGVDAGKTAGASMVPLLPDGLPDGRVLDADPDWIYLGAYRTAANRGGGFLHSYFLRNALPVAPNGGTAKYRGTGDDEKHNLVFFSEEEVRMMSIQGGVFKEVKWAATFGLALLHLMQADGV</sequence>
<dbReference type="InterPro" id="IPR020084">
    <property type="entry name" value="NUDIX_hydrolase_CS"/>
</dbReference>
<dbReference type="EMBL" id="HBKQ01030447">
    <property type="protein sequence ID" value="CAE2249802.1"/>
    <property type="molecule type" value="Transcribed_RNA"/>
</dbReference>
<dbReference type="SUPFAM" id="SSF55811">
    <property type="entry name" value="Nudix"/>
    <property type="match status" value="1"/>
</dbReference>
<dbReference type="InterPro" id="IPR015797">
    <property type="entry name" value="NUDIX_hydrolase-like_dom_sf"/>
</dbReference>
<dbReference type="Gene3D" id="3.90.79.10">
    <property type="entry name" value="Nucleoside Triphosphate Pyrophosphohydrolase"/>
    <property type="match status" value="1"/>
</dbReference>
<proteinExistence type="predicted"/>
<dbReference type="PROSITE" id="PS00893">
    <property type="entry name" value="NUDIX_BOX"/>
    <property type="match status" value="1"/>
</dbReference>
<dbReference type="InterPro" id="IPR000086">
    <property type="entry name" value="NUDIX_hydrolase_dom"/>
</dbReference>
<name>A0A7S4MWZ7_9STRA</name>
<evidence type="ECO:0000313" key="4">
    <source>
        <dbReference type="EMBL" id="CAE2249802.1"/>
    </source>
</evidence>
<keyword evidence="2" id="KW-0472">Membrane</keyword>
<evidence type="ECO:0000256" key="2">
    <source>
        <dbReference type="SAM" id="Phobius"/>
    </source>
</evidence>
<dbReference type="GO" id="GO:0016787">
    <property type="term" value="F:hydrolase activity"/>
    <property type="evidence" value="ECO:0007669"/>
    <property type="project" value="UniProtKB-KW"/>
</dbReference>
<reference evidence="4" key="1">
    <citation type="submission" date="2021-01" db="EMBL/GenBank/DDBJ databases">
        <authorList>
            <person name="Corre E."/>
            <person name="Pelletier E."/>
            <person name="Niang G."/>
            <person name="Scheremetjew M."/>
            <person name="Finn R."/>
            <person name="Kale V."/>
            <person name="Holt S."/>
            <person name="Cochrane G."/>
            <person name="Meng A."/>
            <person name="Brown T."/>
            <person name="Cohen L."/>
        </authorList>
    </citation>
    <scope>NUCLEOTIDE SEQUENCE</scope>
    <source>
        <strain evidence="4">Isolate 1302-5</strain>
    </source>
</reference>
<feature type="transmembrane region" description="Helical" evidence="2">
    <location>
        <begin position="49"/>
        <end position="69"/>
    </location>
</feature>
<keyword evidence="2" id="KW-1133">Transmembrane helix</keyword>
<protein>
    <recommendedName>
        <fullName evidence="3">Nudix hydrolase domain-containing protein</fullName>
    </recommendedName>
</protein>
<dbReference type="AlphaFoldDB" id="A0A7S4MWZ7"/>
<dbReference type="Pfam" id="PF00293">
    <property type="entry name" value="NUDIX"/>
    <property type="match status" value="1"/>
</dbReference>
<gene>
    <name evidence="4" type="ORF">OAUR00152_LOCUS20716</name>
</gene>
<organism evidence="4">
    <name type="scientific">Odontella aurita</name>
    <dbReference type="NCBI Taxonomy" id="265563"/>
    <lineage>
        <taxon>Eukaryota</taxon>
        <taxon>Sar</taxon>
        <taxon>Stramenopiles</taxon>
        <taxon>Ochrophyta</taxon>
        <taxon>Bacillariophyta</taxon>
        <taxon>Mediophyceae</taxon>
        <taxon>Biddulphiophycidae</taxon>
        <taxon>Eupodiscales</taxon>
        <taxon>Odontellaceae</taxon>
        <taxon>Odontella</taxon>
    </lineage>
</organism>
<dbReference type="PROSITE" id="PS51462">
    <property type="entry name" value="NUDIX"/>
    <property type="match status" value="1"/>
</dbReference>
<keyword evidence="1" id="KW-0378">Hydrolase</keyword>
<dbReference type="CDD" id="cd03424">
    <property type="entry name" value="NUDIX_ADPRase_Nudt5_UGPPase_Nudt14"/>
    <property type="match status" value="1"/>
</dbReference>
<evidence type="ECO:0000256" key="1">
    <source>
        <dbReference type="ARBA" id="ARBA00022801"/>
    </source>
</evidence>
<accession>A0A7S4MWZ7</accession>
<keyword evidence="2" id="KW-0812">Transmembrane</keyword>
<feature type="domain" description="Nudix hydrolase" evidence="3">
    <location>
        <begin position="135"/>
        <end position="309"/>
    </location>
</feature>
<evidence type="ECO:0000259" key="3">
    <source>
        <dbReference type="PROSITE" id="PS51462"/>
    </source>
</evidence>